<comment type="similarity">
    <text evidence="1">Belongs to the frataxin family.</text>
</comment>
<organism evidence="3 4">
    <name type="scientific">Vineibacter terrae</name>
    <dbReference type="NCBI Taxonomy" id="2586908"/>
    <lineage>
        <taxon>Bacteria</taxon>
        <taxon>Pseudomonadati</taxon>
        <taxon>Pseudomonadota</taxon>
        <taxon>Alphaproteobacteria</taxon>
        <taxon>Hyphomicrobiales</taxon>
        <taxon>Vineibacter</taxon>
    </lineage>
</organism>
<dbReference type="GO" id="GO:0005737">
    <property type="term" value="C:cytoplasm"/>
    <property type="evidence" value="ECO:0007669"/>
    <property type="project" value="UniProtKB-ARBA"/>
</dbReference>
<dbReference type="EMBL" id="VDUZ01000006">
    <property type="protein sequence ID" value="TXL78747.1"/>
    <property type="molecule type" value="Genomic_DNA"/>
</dbReference>
<dbReference type="Proteomes" id="UP000321638">
    <property type="component" value="Unassembled WGS sequence"/>
</dbReference>
<dbReference type="InterPro" id="IPR036524">
    <property type="entry name" value="Frataxin/CyaY_sf"/>
</dbReference>
<dbReference type="PROSITE" id="PS01344">
    <property type="entry name" value="FRATAXIN_1"/>
    <property type="match status" value="1"/>
</dbReference>
<dbReference type="NCBIfam" id="TIGR03421">
    <property type="entry name" value="FeS_CyaY"/>
    <property type="match status" value="1"/>
</dbReference>
<name>A0A5C8PS77_9HYPH</name>
<evidence type="ECO:0000256" key="1">
    <source>
        <dbReference type="ARBA" id="ARBA00008183"/>
    </source>
</evidence>
<proteinExistence type="inferred from homology"/>
<dbReference type="InterPro" id="IPR020895">
    <property type="entry name" value="Frataxin_CS"/>
</dbReference>
<reference evidence="3 4" key="1">
    <citation type="submission" date="2019-06" db="EMBL/GenBank/DDBJ databases">
        <title>New taxonomy in bacterial strain CC-CFT640, isolated from vineyard.</title>
        <authorList>
            <person name="Lin S.-Y."/>
            <person name="Tsai C.-F."/>
            <person name="Young C.-C."/>
        </authorList>
    </citation>
    <scope>NUCLEOTIDE SEQUENCE [LARGE SCALE GENOMIC DNA]</scope>
    <source>
        <strain evidence="3 4">CC-CFT640</strain>
    </source>
</reference>
<dbReference type="GO" id="GO:0006879">
    <property type="term" value="P:intracellular iron ion homeostasis"/>
    <property type="evidence" value="ECO:0007669"/>
    <property type="project" value="TreeGrafter"/>
</dbReference>
<dbReference type="Pfam" id="PF01491">
    <property type="entry name" value="Frataxin_Cyay"/>
    <property type="match status" value="1"/>
</dbReference>
<dbReference type="GO" id="GO:0051537">
    <property type="term" value="F:2 iron, 2 sulfur cluster binding"/>
    <property type="evidence" value="ECO:0007669"/>
    <property type="project" value="TreeGrafter"/>
</dbReference>
<comment type="caution">
    <text evidence="3">The sequence shown here is derived from an EMBL/GenBank/DDBJ whole genome shotgun (WGS) entry which is preliminary data.</text>
</comment>
<gene>
    <name evidence="3" type="primary">cyaY</name>
    <name evidence="3" type="ORF">FHP25_07055</name>
</gene>
<dbReference type="PANTHER" id="PTHR16821:SF2">
    <property type="entry name" value="FRATAXIN, MITOCHONDRIAL"/>
    <property type="match status" value="1"/>
</dbReference>
<keyword evidence="4" id="KW-1185">Reference proteome</keyword>
<dbReference type="SMART" id="SM01219">
    <property type="entry name" value="Frataxin_Cyay"/>
    <property type="match status" value="1"/>
</dbReference>
<dbReference type="GO" id="GO:0016226">
    <property type="term" value="P:iron-sulfur cluster assembly"/>
    <property type="evidence" value="ECO:0007669"/>
    <property type="project" value="InterPro"/>
</dbReference>
<dbReference type="GO" id="GO:0004322">
    <property type="term" value="F:ferroxidase activity"/>
    <property type="evidence" value="ECO:0007669"/>
    <property type="project" value="TreeGrafter"/>
</dbReference>
<dbReference type="PANTHER" id="PTHR16821">
    <property type="entry name" value="FRATAXIN"/>
    <property type="match status" value="1"/>
</dbReference>
<dbReference type="AlphaFoldDB" id="A0A5C8PS77"/>
<accession>A0A5C8PS77</accession>
<dbReference type="OrthoDB" id="8480400at2"/>
<dbReference type="GO" id="GO:0034986">
    <property type="term" value="F:iron chaperone activity"/>
    <property type="evidence" value="ECO:0007669"/>
    <property type="project" value="TreeGrafter"/>
</dbReference>
<evidence type="ECO:0000313" key="4">
    <source>
        <dbReference type="Proteomes" id="UP000321638"/>
    </source>
</evidence>
<keyword evidence="2" id="KW-0408">Iron</keyword>
<dbReference type="SUPFAM" id="SSF55387">
    <property type="entry name" value="Frataxin/Nqo15-like"/>
    <property type="match status" value="1"/>
</dbReference>
<dbReference type="PROSITE" id="PS50810">
    <property type="entry name" value="FRATAXIN_2"/>
    <property type="match status" value="1"/>
</dbReference>
<protein>
    <submittedName>
        <fullName evidence="3">Iron donor protein CyaY</fullName>
    </submittedName>
</protein>
<dbReference type="Gene3D" id="3.30.920.10">
    <property type="entry name" value="Frataxin/CyaY"/>
    <property type="match status" value="1"/>
</dbReference>
<evidence type="ECO:0000256" key="2">
    <source>
        <dbReference type="ARBA" id="ARBA00023004"/>
    </source>
</evidence>
<dbReference type="GO" id="GO:0008198">
    <property type="term" value="F:ferrous iron binding"/>
    <property type="evidence" value="ECO:0007669"/>
    <property type="project" value="TreeGrafter"/>
</dbReference>
<dbReference type="GO" id="GO:0008199">
    <property type="term" value="F:ferric iron binding"/>
    <property type="evidence" value="ECO:0007669"/>
    <property type="project" value="InterPro"/>
</dbReference>
<sequence length="114" mass="12244">MTWVDQPMTASFDVTATRLLDRFADRLEAALADVAEVDYEGGILNVALDGGGTYVINKHAPTQQVWVSSPQSGAWHFALDAKSGAWRDTRQGQDLVALLTRELAAATGIDVVLG</sequence>
<dbReference type="InterPro" id="IPR002908">
    <property type="entry name" value="Frataxin/CyaY"/>
</dbReference>
<evidence type="ECO:0000313" key="3">
    <source>
        <dbReference type="EMBL" id="TXL78747.1"/>
    </source>
</evidence>